<dbReference type="InterPro" id="IPR000725">
    <property type="entry name" value="Olfact_rcpt"/>
</dbReference>
<feature type="transmembrane region" description="Helical" evidence="11">
    <location>
        <begin position="59"/>
        <end position="81"/>
    </location>
</feature>
<evidence type="ECO:0000256" key="1">
    <source>
        <dbReference type="ARBA" id="ARBA00004651"/>
    </source>
</evidence>
<dbReference type="CDD" id="cd13954">
    <property type="entry name" value="7tmA_OR"/>
    <property type="match status" value="1"/>
</dbReference>
<evidence type="ECO:0000256" key="8">
    <source>
        <dbReference type="ARBA" id="ARBA00023170"/>
    </source>
</evidence>
<proteinExistence type="inferred from homology"/>
<keyword evidence="4 11" id="KW-0552">Olfaction</keyword>
<organism evidence="13 14">
    <name type="scientific">Gekko japonicus</name>
    <name type="common">Schlegel's Japanese gecko</name>
    <dbReference type="NCBI Taxonomy" id="146911"/>
    <lineage>
        <taxon>Eukaryota</taxon>
        <taxon>Metazoa</taxon>
        <taxon>Chordata</taxon>
        <taxon>Craniata</taxon>
        <taxon>Vertebrata</taxon>
        <taxon>Euteleostomi</taxon>
        <taxon>Lepidosauria</taxon>
        <taxon>Squamata</taxon>
        <taxon>Bifurcata</taxon>
        <taxon>Gekkota</taxon>
        <taxon>Gekkonidae</taxon>
        <taxon>Gekkoninae</taxon>
        <taxon>Gekko</taxon>
    </lineage>
</organism>
<evidence type="ECO:0000259" key="12">
    <source>
        <dbReference type="PROSITE" id="PS50262"/>
    </source>
</evidence>
<evidence type="ECO:0000256" key="5">
    <source>
        <dbReference type="ARBA" id="ARBA00022989"/>
    </source>
</evidence>
<protein>
    <recommendedName>
        <fullName evidence="11">Olfactory receptor</fullName>
    </recommendedName>
</protein>
<dbReference type="PRINTS" id="PR00245">
    <property type="entry name" value="OLFACTORYR"/>
</dbReference>
<keyword evidence="3 10" id="KW-0812">Transmembrane</keyword>
<name>A0ABM1LAK2_GEKJA</name>
<feature type="transmembrane region" description="Helical" evidence="11">
    <location>
        <begin position="131"/>
        <end position="153"/>
    </location>
</feature>
<keyword evidence="11" id="KW-0716">Sensory transduction</keyword>
<dbReference type="RefSeq" id="XP_015282989.1">
    <property type="nucleotide sequence ID" value="XM_015427503.1"/>
</dbReference>
<reference evidence="14" key="1">
    <citation type="submission" date="2025-08" db="UniProtKB">
        <authorList>
            <consortium name="RefSeq"/>
        </authorList>
    </citation>
    <scope>IDENTIFICATION</scope>
</reference>
<feature type="transmembrane region" description="Helical" evidence="11">
    <location>
        <begin position="101"/>
        <end position="119"/>
    </location>
</feature>
<feature type="transmembrane region" description="Helical" evidence="11">
    <location>
        <begin position="271"/>
        <end position="290"/>
    </location>
</feature>
<comment type="subcellular location">
    <subcellularLocation>
        <location evidence="1 11">Cell membrane</location>
        <topology evidence="1 11">Multi-pass membrane protein</topology>
    </subcellularLocation>
</comment>
<evidence type="ECO:0000256" key="4">
    <source>
        <dbReference type="ARBA" id="ARBA00022725"/>
    </source>
</evidence>
<evidence type="ECO:0000256" key="6">
    <source>
        <dbReference type="ARBA" id="ARBA00023040"/>
    </source>
</evidence>
<evidence type="ECO:0000256" key="3">
    <source>
        <dbReference type="ARBA" id="ARBA00022692"/>
    </source>
</evidence>
<comment type="similarity">
    <text evidence="10">Belongs to the G-protein coupled receptor 1 family.</text>
</comment>
<keyword evidence="9 10" id="KW-0807">Transducer</keyword>
<dbReference type="GeneID" id="107124116"/>
<accession>A0ABM1LAK2</accession>
<feature type="domain" description="G-protein coupled receptors family 1 profile" evidence="12">
    <location>
        <begin position="40"/>
        <end position="288"/>
    </location>
</feature>
<sequence>MTLKYTGVSKFILAGFTGNKNVQVLYFIIFLLIYLLTLLGNIILLFILKAASSLHTPMYFFLSNLAVLEIGYTSVTLPKLLAISLGTATTISRPACLVQTYFFFFLGSTECFLLAVMAYDRYLAICNPLRYSTLMCNRVCVSLSLGSWITGLLNPCPPIIMFSRLHFCGNIINHFFCDIPPLLSLSCSNTYILSTAIFISSFVIVLGTFLLTMLSYACILSTLLRMSSAAGRQKAFSTCSAHLTVVFLLYGTLIFMYVIPAAQRSMEMNKVVSFIYSGVTPMLNPIVYSLRNEDVRKALKKMMLRKFNPAVLRNKAGRMLKDP</sequence>
<dbReference type="Gene3D" id="1.20.1070.10">
    <property type="entry name" value="Rhodopsin 7-helix transmembrane proteins"/>
    <property type="match status" value="1"/>
</dbReference>
<evidence type="ECO:0000256" key="9">
    <source>
        <dbReference type="ARBA" id="ARBA00023224"/>
    </source>
</evidence>
<evidence type="ECO:0000313" key="13">
    <source>
        <dbReference type="Proteomes" id="UP000694871"/>
    </source>
</evidence>
<keyword evidence="8 10" id="KW-0675">Receptor</keyword>
<keyword evidence="2 11" id="KW-1003">Cell membrane</keyword>
<evidence type="ECO:0000256" key="11">
    <source>
        <dbReference type="RuleBase" id="RU363047"/>
    </source>
</evidence>
<evidence type="ECO:0000256" key="10">
    <source>
        <dbReference type="RuleBase" id="RU000688"/>
    </source>
</evidence>
<evidence type="ECO:0000256" key="7">
    <source>
        <dbReference type="ARBA" id="ARBA00023136"/>
    </source>
</evidence>
<dbReference type="Proteomes" id="UP000694871">
    <property type="component" value="Unplaced"/>
</dbReference>
<dbReference type="InterPro" id="IPR000276">
    <property type="entry name" value="GPCR_Rhodpsn"/>
</dbReference>
<evidence type="ECO:0000256" key="2">
    <source>
        <dbReference type="ARBA" id="ARBA00022475"/>
    </source>
</evidence>
<feature type="transmembrane region" description="Helical" evidence="11">
    <location>
        <begin position="236"/>
        <end position="259"/>
    </location>
</feature>
<dbReference type="PRINTS" id="PR00237">
    <property type="entry name" value="GPCRRHODOPSN"/>
</dbReference>
<dbReference type="PROSITE" id="PS00237">
    <property type="entry name" value="G_PROTEIN_RECEP_F1_1"/>
    <property type="match status" value="1"/>
</dbReference>
<dbReference type="PANTHER" id="PTHR26452">
    <property type="entry name" value="OLFACTORY RECEPTOR"/>
    <property type="match status" value="1"/>
</dbReference>
<dbReference type="Pfam" id="PF13853">
    <property type="entry name" value="7tm_4"/>
    <property type="match status" value="1"/>
</dbReference>
<dbReference type="SUPFAM" id="SSF81321">
    <property type="entry name" value="Family A G protein-coupled receptor-like"/>
    <property type="match status" value="1"/>
</dbReference>
<evidence type="ECO:0000313" key="14">
    <source>
        <dbReference type="RefSeq" id="XP_015282989.1"/>
    </source>
</evidence>
<keyword evidence="7 11" id="KW-0472">Membrane</keyword>
<keyword evidence="5 11" id="KW-1133">Transmembrane helix</keyword>
<feature type="transmembrane region" description="Helical" evidence="11">
    <location>
        <begin position="24"/>
        <end position="47"/>
    </location>
</feature>
<keyword evidence="13" id="KW-1185">Reference proteome</keyword>
<keyword evidence="6 10" id="KW-0297">G-protein coupled receptor</keyword>
<feature type="transmembrane region" description="Helical" evidence="11">
    <location>
        <begin position="191"/>
        <end position="224"/>
    </location>
</feature>
<gene>
    <name evidence="14" type="primary">LOC107124116</name>
</gene>
<dbReference type="InterPro" id="IPR050516">
    <property type="entry name" value="Olfactory_GPCR"/>
</dbReference>
<dbReference type="PROSITE" id="PS50262">
    <property type="entry name" value="G_PROTEIN_RECEP_F1_2"/>
    <property type="match status" value="1"/>
</dbReference>
<dbReference type="InterPro" id="IPR017452">
    <property type="entry name" value="GPCR_Rhodpsn_7TM"/>
</dbReference>